<evidence type="ECO:0000313" key="1">
    <source>
        <dbReference type="EMBL" id="MFC5366390.1"/>
    </source>
</evidence>
<sequence length="44" mass="4806">MRIDTLPGFRPGTPKRNALVLLLYSLLLFVAAATSDLLPKLLVP</sequence>
<name>A0ABD5R8V3_9EURY</name>
<keyword evidence="2" id="KW-1185">Reference proteome</keyword>
<dbReference type="RefSeq" id="WP_264474845.1">
    <property type="nucleotide sequence ID" value="NZ_JAJCVJ010000001.1"/>
</dbReference>
<dbReference type="AlphaFoldDB" id="A0ABD5R8V3"/>
<protein>
    <submittedName>
        <fullName evidence="1">Uncharacterized protein</fullName>
    </submittedName>
</protein>
<comment type="caution">
    <text evidence="1">The sequence shown here is derived from an EMBL/GenBank/DDBJ whole genome shotgun (WGS) entry which is preliminary data.</text>
</comment>
<proteinExistence type="predicted"/>
<accession>A0ABD5R8V3</accession>
<gene>
    <name evidence="1" type="ORF">ACFPJ5_05520</name>
</gene>
<organism evidence="1 2">
    <name type="scientific">Salinirubrum litoreum</name>
    <dbReference type="NCBI Taxonomy" id="1126234"/>
    <lineage>
        <taxon>Archaea</taxon>
        <taxon>Methanobacteriati</taxon>
        <taxon>Methanobacteriota</taxon>
        <taxon>Stenosarchaea group</taxon>
        <taxon>Halobacteria</taxon>
        <taxon>Halobacteriales</taxon>
        <taxon>Haloferacaceae</taxon>
        <taxon>Salinirubrum</taxon>
    </lineage>
</organism>
<reference evidence="1 2" key="1">
    <citation type="journal article" date="2019" name="Int. J. Syst. Evol. Microbiol.">
        <title>The Global Catalogue of Microorganisms (GCM) 10K type strain sequencing project: providing services to taxonomists for standard genome sequencing and annotation.</title>
        <authorList>
            <consortium name="The Broad Institute Genomics Platform"/>
            <consortium name="The Broad Institute Genome Sequencing Center for Infectious Disease"/>
            <person name="Wu L."/>
            <person name="Ma J."/>
        </authorList>
    </citation>
    <scope>NUCLEOTIDE SEQUENCE [LARGE SCALE GENOMIC DNA]</scope>
    <source>
        <strain evidence="1 2">CGMCC 1.12237</strain>
    </source>
</reference>
<dbReference type="Proteomes" id="UP001596201">
    <property type="component" value="Unassembled WGS sequence"/>
</dbReference>
<evidence type="ECO:0000313" key="2">
    <source>
        <dbReference type="Proteomes" id="UP001596201"/>
    </source>
</evidence>
<dbReference type="EMBL" id="JBHSKX010000001">
    <property type="protein sequence ID" value="MFC5366390.1"/>
    <property type="molecule type" value="Genomic_DNA"/>
</dbReference>